<dbReference type="InterPro" id="IPR003660">
    <property type="entry name" value="HAMP_dom"/>
</dbReference>
<accession>A0A0D0G8C6</accession>
<dbReference type="InterPro" id="IPR005467">
    <property type="entry name" value="His_kinase_dom"/>
</dbReference>
<dbReference type="SMART" id="SM00387">
    <property type="entry name" value="HATPase_c"/>
    <property type="match status" value="1"/>
</dbReference>
<dbReference type="InterPro" id="IPR004358">
    <property type="entry name" value="Sig_transdc_His_kin-like_C"/>
</dbReference>
<dbReference type="PRINTS" id="PR00344">
    <property type="entry name" value="BCTRLSENSOR"/>
</dbReference>
<evidence type="ECO:0000256" key="2">
    <source>
        <dbReference type="ARBA" id="ARBA00004651"/>
    </source>
</evidence>
<dbReference type="Gene3D" id="6.10.340.10">
    <property type="match status" value="1"/>
</dbReference>
<dbReference type="AlphaFoldDB" id="A0A0D0G8C6"/>
<dbReference type="InterPro" id="IPR050640">
    <property type="entry name" value="Bact_2-comp_sensor_kinase"/>
</dbReference>
<evidence type="ECO:0000256" key="5">
    <source>
        <dbReference type="ARBA" id="ARBA00022553"/>
    </source>
</evidence>
<evidence type="ECO:0000313" key="16">
    <source>
        <dbReference type="Proteomes" id="UP000032047"/>
    </source>
</evidence>
<proteinExistence type="predicted"/>
<evidence type="ECO:0000256" key="10">
    <source>
        <dbReference type="ARBA" id="ARBA00023012"/>
    </source>
</evidence>
<dbReference type="EC" id="2.7.13.3" evidence="3"/>
<dbReference type="EMBL" id="JXTG01000004">
    <property type="protein sequence ID" value="KIP21655.1"/>
    <property type="molecule type" value="Genomic_DNA"/>
</dbReference>
<dbReference type="RefSeq" id="WP_042534815.1">
    <property type="nucleotide sequence ID" value="NZ_JXTG01000004.1"/>
</dbReference>
<evidence type="ECO:0000256" key="11">
    <source>
        <dbReference type="ARBA" id="ARBA00023136"/>
    </source>
</evidence>
<evidence type="ECO:0000256" key="4">
    <source>
        <dbReference type="ARBA" id="ARBA00022475"/>
    </source>
</evidence>
<keyword evidence="11 12" id="KW-0472">Membrane</keyword>
<dbReference type="PANTHER" id="PTHR34220:SF7">
    <property type="entry name" value="SENSOR HISTIDINE KINASE YPDA"/>
    <property type="match status" value="1"/>
</dbReference>
<evidence type="ECO:0000256" key="7">
    <source>
        <dbReference type="ARBA" id="ARBA00022741"/>
    </source>
</evidence>
<evidence type="ECO:0000313" key="15">
    <source>
        <dbReference type="EMBL" id="KIP21655.1"/>
    </source>
</evidence>
<keyword evidence="10" id="KW-0902">Two-component regulatory system</keyword>
<evidence type="ECO:0000256" key="1">
    <source>
        <dbReference type="ARBA" id="ARBA00000085"/>
    </source>
</evidence>
<name>A0A0D0G8C6_9BACL</name>
<evidence type="ECO:0000259" key="14">
    <source>
        <dbReference type="PROSITE" id="PS50885"/>
    </source>
</evidence>
<dbReference type="Proteomes" id="UP000032047">
    <property type="component" value="Unassembled WGS sequence"/>
</dbReference>
<keyword evidence="12" id="KW-0812">Transmembrane</keyword>
<dbReference type="PROSITE" id="PS50109">
    <property type="entry name" value="HIS_KIN"/>
    <property type="match status" value="1"/>
</dbReference>
<evidence type="ECO:0000256" key="9">
    <source>
        <dbReference type="ARBA" id="ARBA00022840"/>
    </source>
</evidence>
<evidence type="ECO:0000256" key="3">
    <source>
        <dbReference type="ARBA" id="ARBA00012438"/>
    </source>
</evidence>
<dbReference type="Pfam" id="PF06580">
    <property type="entry name" value="His_kinase"/>
    <property type="match status" value="1"/>
</dbReference>
<dbReference type="PANTHER" id="PTHR34220">
    <property type="entry name" value="SENSOR HISTIDINE KINASE YPDA"/>
    <property type="match status" value="1"/>
</dbReference>
<comment type="catalytic activity">
    <reaction evidence="1">
        <text>ATP + protein L-histidine = ADP + protein N-phospho-L-histidine.</text>
        <dbReference type="EC" id="2.7.13.3"/>
    </reaction>
</comment>
<comment type="caution">
    <text evidence="15">The sequence shown here is derived from an EMBL/GenBank/DDBJ whole genome shotgun (WGS) entry which is preliminary data.</text>
</comment>
<feature type="domain" description="Histidine kinase" evidence="13">
    <location>
        <begin position="468"/>
        <end position="578"/>
    </location>
</feature>
<keyword evidence="7" id="KW-0547">Nucleotide-binding</keyword>
<keyword evidence="6" id="KW-0808">Transferase</keyword>
<dbReference type="GO" id="GO:0005886">
    <property type="term" value="C:plasma membrane"/>
    <property type="evidence" value="ECO:0007669"/>
    <property type="project" value="UniProtKB-SubCell"/>
</dbReference>
<feature type="domain" description="HAMP" evidence="14">
    <location>
        <begin position="304"/>
        <end position="356"/>
    </location>
</feature>
<dbReference type="Gene3D" id="3.30.565.10">
    <property type="entry name" value="Histidine kinase-like ATPase, C-terminal domain"/>
    <property type="match status" value="1"/>
</dbReference>
<dbReference type="InterPro" id="IPR036890">
    <property type="entry name" value="HATPase_C_sf"/>
</dbReference>
<organism evidence="15 16">
    <name type="scientific">Anoxybacillus ayderensis</name>
    <dbReference type="NCBI Taxonomy" id="265546"/>
    <lineage>
        <taxon>Bacteria</taxon>
        <taxon>Bacillati</taxon>
        <taxon>Bacillota</taxon>
        <taxon>Bacilli</taxon>
        <taxon>Bacillales</taxon>
        <taxon>Anoxybacillaceae</taxon>
        <taxon>Anoxybacillus</taxon>
    </lineage>
</organism>
<dbReference type="SUPFAM" id="SSF55874">
    <property type="entry name" value="ATPase domain of HSP90 chaperone/DNA topoisomerase II/histidine kinase"/>
    <property type="match status" value="1"/>
</dbReference>
<keyword evidence="8" id="KW-0418">Kinase</keyword>
<keyword evidence="9" id="KW-0067">ATP-binding</keyword>
<evidence type="ECO:0000256" key="6">
    <source>
        <dbReference type="ARBA" id="ARBA00022679"/>
    </source>
</evidence>
<dbReference type="PROSITE" id="PS50885">
    <property type="entry name" value="HAMP"/>
    <property type="match status" value="1"/>
</dbReference>
<comment type="subcellular location">
    <subcellularLocation>
        <location evidence="2">Cell membrane</location>
        <topology evidence="2">Multi-pass membrane protein</topology>
    </subcellularLocation>
</comment>
<dbReference type="InterPro" id="IPR003594">
    <property type="entry name" value="HATPase_dom"/>
</dbReference>
<feature type="transmembrane region" description="Helical" evidence="12">
    <location>
        <begin position="21"/>
        <end position="43"/>
    </location>
</feature>
<dbReference type="GO" id="GO:0000155">
    <property type="term" value="F:phosphorelay sensor kinase activity"/>
    <property type="evidence" value="ECO:0007669"/>
    <property type="project" value="InterPro"/>
</dbReference>
<keyword evidence="12" id="KW-1133">Transmembrane helix</keyword>
<keyword evidence="4" id="KW-1003">Cell membrane</keyword>
<dbReference type="PATRIC" id="fig|265546.4.peg.1332"/>
<evidence type="ECO:0000259" key="13">
    <source>
        <dbReference type="PROSITE" id="PS50109"/>
    </source>
</evidence>
<sequence>MPYLYVKQKMARFNTLRNQILTIYIFVMTLVLLFVGVITFHIVSSLLKKNAEEQIQQTITQANGRLESLYKQLNSLTAQIVTDMYVQRTFLKEVQGKYLSFEERQYLMQVVNSYQTYFDGIQSFELYTNDYKRIFPLNEMNLVERVGVEWIQEIKKQRGKMVWIGQDPKSPHFFVVARQIRLTDHSFSSGGYLLVRVNTDYFQFSGFSEQKINNQSYTLVLDEKGQKIFSSLPAYLIHVLYVKKKEETDYMVVEQTSPLTKWKVIIVTPLEELIKGVDILKNAIILSGTFGFIIFFAFSFFLSTIVTRPILKLTKIMHGGRNGKLKLSPPISSTIEIDELIETYNSLVNDINHLIQMVYEKELVRSQAELKALQAQINPHFLFNTLDALYWSLIERDEEELAKFVLNMAELFRYTISHSDQDEWVTIQEEVEHIQRYMEVMRVRWGERLVWKINVPDHCLHVRIPKLLIQPLVENAVLHGIGNKTGIGTVSISMTECMEGNELLIKVQDDGNGMDEKELKNLKEKLTSKTVSSVKGSGVALMNVNRRLQLYYGEERELLIHSEAGKGTCVTFQIPKSG</sequence>
<evidence type="ECO:0000256" key="8">
    <source>
        <dbReference type="ARBA" id="ARBA00022777"/>
    </source>
</evidence>
<protein>
    <recommendedName>
        <fullName evidence="3">histidine kinase</fullName>
        <ecNumber evidence="3">2.7.13.3</ecNumber>
    </recommendedName>
</protein>
<feature type="transmembrane region" description="Helical" evidence="12">
    <location>
        <begin position="283"/>
        <end position="307"/>
    </location>
</feature>
<dbReference type="Pfam" id="PF02518">
    <property type="entry name" value="HATPase_c"/>
    <property type="match status" value="1"/>
</dbReference>
<keyword evidence="16" id="KW-1185">Reference proteome</keyword>
<evidence type="ECO:0000256" key="12">
    <source>
        <dbReference type="SAM" id="Phobius"/>
    </source>
</evidence>
<gene>
    <name evidence="15" type="ORF">JV16_01334</name>
</gene>
<keyword evidence="5" id="KW-0597">Phosphoprotein</keyword>
<reference evidence="15 16" key="1">
    <citation type="submission" date="2015-01" db="EMBL/GenBank/DDBJ databases">
        <title>Genome sequence of Anoxybacillus ayderensis strain AB04.</title>
        <authorList>
            <person name="Belduz A.O."/>
            <person name="Canakci S."/>
            <person name="Chan K.-G."/>
            <person name="Kahar U.M."/>
            <person name="Yaakob A.S."/>
            <person name="Chan C.S."/>
            <person name="Goh K.M."/>
        </authorList>
    </citation>
    <scope>NUCLEOTIDE SEQUENCE [LARGE SCALE GENOMIC DNA]</scope>
    <source>
        <strain evidence="15 16">AB04</strain>
    </source>
</reference>
<dbReference type="GO" id="GO:0005524">
    <property type="term" value="F:ATP binding"/>
    <property type="evidence" value="ECO:0007669"/>
    <property type="project" value="UniProtKB-KW"/>
</dbReference>
<dbReference type="InterPro" id="IPR010559">
    <property type="entry name" value="Sig_transdc_His_kin_internal"/>
</dbReference>